<dbReference type="KEGG" id="talb:FTW19_19115"/>
<evidence type="ECO:0000259" key="1">
    <source>
        <dbReference type="Pfam" id="PF10091"/>
    </source>
</evidence>
<organism evidence="2 3">
    <name type="scientific">Terriglobus albidus</name>
    <dbReference type="NCBI Taxonomy" id="1592106"/>
    <lineage>
        <taxon>Bacteria</taxon>
        <taxon>Pseudomonadati</taxon>
        <taxon>Acidobacteriota</taxon>
        <taxon>Terriglobia</taxon>
        <taxon>Terriglobales</taxon>
        <taxon>Acidobacteriaceae</taxon>
        <taxon>Terriglobus</taxon>
    </lineage>
</organism>
<dbReference type="InterPro" id="IPR019546">
    <property type="entry name" value="TAT_signal_bac_arc"/>
</dbReference>
<evidence type="ECO:0000313" key="2">
    <source>
        <dbReference type="EMBL" id="QEE29899.1"/>
    </source>
</evidence>
<dbReference type="OrthoDB" id="5937621at2"/>
<keyword evidence="3" id="KW-1185">Reference proteome</keyword>
<sequence>MNRRDALKLVAAGAAGLGLNETALAFPFGSTKKRELTPPEDAFLEDLTQAGCRYFWEEASDKTGQVRDRAMAQIPSSHGKESRRVSSIAATGFGLTALCIADWRGYLPRNDIRLRVLHTLQYHWEQMPQEHGFFYHYNDMETGVRAFKCELSSIDTCIFLCGALMAREYFKNTSGLGPQIAELATKIYDRVDFPWMLNKETQFSMGWTPEFGFLAVRWQHYCELMMLVLLAIGSNTHPIDGIYWQYFRRPIASYSGIRYISGPDPLFTHQFSHAWFDFRNLRDKFANYFDNSISATRAHRAFCLSMKQWYNDDYWGVTASDSQRGYQAWGGPPALGHIDGSVVPCATAGSVAFLPQECLRVLMSLRERYGKDAWGRYGFTDALRPSARWFNDDVLGIDQGIGVLMAENLRTEMIWATFMQADEIRLAITKSGLHTQ</sequence>
<dbReference type="InterPro" id="IPR019282">
    <property type="entry name" value="Glycoamylase-like_cons_dom"/>
</dbReference>
<dbReference type="Gene3D" id="1.50.10.140">
    <property type="match status" value="1"/>
</dbReference>
<dbReference type="AlphaFoldDB" id="A0A5B9EDT8"/>
<dbReference type="RefSeq" id="WP_147649169.1">
    <property type="nucleotide sequence ID" value="NZ_CP042806.1"/>
</dbReference>
<dbReference type="Pfam" id="PF10091">
    <property type="entry name" value="Glycoamylase"/>
    <property type="match status" value="1"/>
</dbReference>
<accession>A0A5B9EDT8</accession>
<dbReference type="EMBL" id="CP042806">
    <property type="protein sequence ID" value="QEE29899.1"/>
    <property type="molecule type" value="Genomic_DNA"/>
</dbReference>
<feature type="domain" description="Glycoamylase-like" evidence="1">
    <location>
        <begin position="217"/>
        <end position="420"/>
    </location>
</feature>
<proteinExistence type="predicted"/>
<dbReference type="NCBIfam" id="TIGR01409">
    <property type="entry name" value="TAT_signal_seq"/>
    <property type="match status" value="1"/>
</dbReference>
<dbReference type="Proteomes" id="UP000321820">
    <property type="component" value="Chromosome"/>
</dbReference>
<evidence type="ECO:0000313" key="3">
    <source>
        <dbReference type="Proteomes" id="UP000321820"/>
    </source>
</evidence>
<protein>
    <submittedName>
        <fullName evidence="2">Twin-arginine translocation signal domain-containing protein</fullName>
    </submittedName>
</protein>
<reference evidence="2 3" key="1">
    <citation type="submission" date="2019-08" db="EMBL/GenBank/DDBJ databases">
        <title>Complete genome sequence of Terriglobus albidus strain ORNL.</title>
        <authorList>
            <person name="Podar M."/>
        </authorList>
    </citation>
    <scope>NUCLEOTIDE SEQUENCE [LARGE SCALE GENOMIC DNA]</scope>
    <source>
        <strain evidence="2 3">ORNL</strain>
    </source>
</reference>
<gene>
    <name evidence="2" type="ORF">FTW19_19115</name>
</gene>
<name>A0A5B9EDT8_9BACT</name>